<proteinExistence type="inferred from homology"/>
<comment type="similarity">
    <text evidence="1">Belongs to the stealth family.</text>
</comment>
<dbReference type="InterPro" id="IPR021520">
    <property type="entry name" value="Stealth_CR2"/>
</dbReference>
<dbReference type="GO" id="GO:0005794">
    <property type="term" value="C:Golgi apparatus"/>
    <property type="evidence" value="ECO:0007669"/>
    <property type="project" value="TreeGrafter"/>
</dbReference>
<sequence>MYGNEVVRKIFIVTADSIEERLWRAIERGEEAVEEEESQTRPAESFVFNPESLRVNGGDKAEEDAEMDVDAESKAELEFLRRVDNFTVADADAPMRQFVVKKAGPGEEAGQVPSWLDRSIATREKIDVVHHSAFFKHKNNLPVFNSVAIESQLHRIPGLSDVFIYLNDDMIFGMPASQADFWTPQYGFVFQLLLHDRRTPFPTDFKGTEPLHCGYDENIRYANLQLSRRFGFRYRPLIAHIGQVVNRSILEEAEALWPKAFFQSEKSRFRFSHDGHSLQIMFLMAHYTIERLRETQLRSFWRYRVDYDGNGTLEWEERWALFAMVMDWSRSGDRANLARMGLKLQTTPDFITDNKDVLHRTGYRDAGQAIGVAYKVSGMDGSPHMMSLADTSITIDINDKTRQTEALYSEPNIPPAGKECRFDLDFCLGPKFMTRHGTLSHQDGEEVFKRLAFKEYHCGDCLLQIVLQSDRGVEHFRERIEDAEDDDWGDRVPFTAPVDIHTGRPSRRPSAKRQQPPRSILTPVYRQEMDDVAYDLRRLHNFGKKKKRHRYTKHKRGISAILPSSTQHPKARTRVLQDLYRYNYVVGKSHHVFGVFDNLRNSKRIIESLHDDRWWNKPHHMLSLNDAVVLDKEGKDSEEEKANGMEIRRLMKEFLEDWYGAPSPWEKAQSGGGGTSEGGAREEEEGKEKGGGA</sequence>
<dbReference type="Pfam" id="PF17102">
    <property type="entry name" value="Stealth_CR3"/>
    <property type="match status" value="1"/>
</dbReference>
<keyword evidence="2" id="KW-0808">Transferase</keyword>
<gene>
    <name evidence="6" type="primary">XPT1_3</name>
    <name evidence="6" type="ORF">BGZ95_003292</name>
</gene>
<dbReference type="InterPro" id="IPR031357">
    <property type="entry name" value="Stealth_CR3"/>
</dbReference>
<evidence type="ECO:0000259" key="4">
    <source>
        <dbReference type="Pfam" id="PF11380"/>
    </source>
</evidence>
<name>A0AAD4D4Y6_9FUNG</name>
<feature type="compositionally biased region" description="Basic and acidic residues" evidence="3">
    <location>
        <begin position="679"/>
        <end position="693"/>
    </location>
</feature>
<feature type="domain" description="Stealth protein CR3 conserved region 3" evidence="5">
    <location>
        <begin position="239"/>
        <end position="290"/>
    </location>
</feature>
<evidence type="ECO:0000256" key="2">
    <source>
        <dbReference type="ARBA" id="ARBA00022679"/>
    </source>
</evidence>
<dbReference type="Proteomes" id="UP001194580">
    <property type="component" value="Unassembled WGS sequence"/>
</dbReference>
<feature type="domain" description="Stealth protein CR2 conserved region 2" evidence="4">
    <location>
        <begin position="109"/>
        <end position="186"/>
    </location>
</feature>
<dbReference type="GO" id="GO:0016757">
    <property type="term" value="F:glycosyltransferase activity"/>
    <property type="evidence" value="ECO:0007669"/>
    <property type="project" value="UniProtKB-KW"/>
</dbReference>
<feature type="region of interest" description="Disordered" evidence="3">
    <location>
        <begin position="496"/>
        <end position="518"/>
    </location>
</feature>
<evidence type="ECO:0000256" key="3">
    <source>
        <dbReference type="SAM" id="MobiDB-lite"/>
    </source>
</evidence>
<organism evidence="6 7">
    <name type="scientific">Linnemannia exigua</name>
    <dbReference type="NCBI Taxonomy" id="604196"/>
    <lineage>
        <taxon>Eukaryota</taxon>
        <taxon>Fungi</taxon>
        <taxon>Fungi incertae sedis</taxon>
        <taxon>Mucoromycota</taxon>
        <taxon>Mortierellomycotina</taxon>
        <taxon>Mortierellomycetes</taxon>
        <taxon>Mortierellales</taxon>
        <taxon>Mortierellaceae</taxon>
        <taxon>Linnemannia</taxon>
    </lineage>
</organism>
<dbReference type="Pfam" id="PF11380">
    <property type="entry name" value="Stealth_CR2"/>
    <property type="match status" value="1"/>
</dbReference>
<keyword evidence="6" id="KW-0328">Glycosyltransferase</keyword>
<dbReference type="EMBL" id="JAAAIL010001744">
    <property type="protein sequence ID" value="KAG0265560.1"/>
    <property type="molecule type" value="Genomic_DNA"/>
</dbReference>
<dbReference type="GO" id="GO:0046835">
    <property type="term" value="P:carbohydrate phosphorylation"/>
    <property type="evidence" value="ECO:0007669"/>
    <property type="project" value="TreeGrafter"/>
</dbReference>
<keyword evidence="7" id="KW-1185">Reference proteome</keyword>
<dbReference type="PANTHER" id="PTHR24045">
    <property type="match status" value="1"/>
</dbReference>
<evidence type="ECO:0000259" key="5">
    <source>
        <dbReference type="Pfam" id="PF17102"/>
    </source>
</evidence>
<feature type="region of interest" description="Disordered" evidence="3">
    <location>
        <begin position="661"/>
        <end position="693"/>
    </location>
</feature>
<evidence type="ECO:0000256" key="1">
    <source>
        <dbReference type="ARBA" id="ARBA00007583"/>
    </source>
</evidence>
<dbReference type="AlphaFoldDB" id="A0AAD4D4Y6"/>
<accession>A0AAD4D4Y6</accession>
<reference evidence="6" key="1">
    <citation type="journal article" date="2020" name="Fungal Divers.">
        <title>Resolving the Mortierellaceae phylogeny through synthesis of multi-gene phylogenetics and phylogenomics.</title>
        <authorList>
            <person name="Vandepol N."/>
            <person name="Liber J."/>
            <person name="Desiro A."/>
            <person name="Na H."/>
            <person name="Kennedy M."/>
            <person name="Barry K."/>
            <person name="Grigoriev I.V."/>
            <person name="Miller A.N."/>
            <person name="O'Donnell K."/>
            <person name="Stajich J.E."/>
            <person name="Bonito G."/>
        </authorList>
    </citation>
    <scope>NUCLEOTIDE SEQUENCE</scope>
    <source>
        <strain evidence="6">NRRL 28262</strain>
    </source>
</reference>
<protein>
    <submittedName>
        <fullName evidence="6">Xanthine phosphoribosyltransferase 1</fullName>
    </submittedName>
</protein>
<dbReference type="PANTHER" id="PTHR24045:SF0">
    <property type="entry name" value="N-ACETYLGLUCOSAMINE-1-PHOSPHOTRANSFERASE SUBUNITS ALPHA_BETA"/>
    <property type="match status" value="1"/>
</dbReference>
<comment type="caution">
    <text evidence="6">The sequence shown here is derived from an EMBL/GenBank/DDBJ whole genome shotgun (WGS) entry which is preliminary data.</text>
</comment>
<dbReference type="GO" id="GO:0003976">
    <property type="term" value="F:UDP-N-acetylglucosamine-lysosomal-enzyme N-acetylglucosaminephosphotransferase activity"/>
    <property type="evidence" value="ECO:0007669"/>
    <property type="project" value="TreeGrafter"/>
</dbReference>
<dbReference type="InterPro" id="IPR047141">
    <property type="entry name" value="Stealth"/>
</dbReference>
<evidence type="ECO:0000313" key="6">
    <source>
        <dbReference type="EMBL" id="KAG0265560.1"/>
    </source>
</evidence>
<evidence type="ECO:0000313" key="7">
    <source>
        <dbReference type="Proteomes" id="UP001194580"/>
    </source>
</evidence>